<organism evidence="1 2">
    <name type="scientific">Metarhizium guizhouense (strain ARSEF 977)</name>
    <dbReference type="NCBI Taxonomy" id="1276136"/>
    <lineage>
        <taxon>Eukaryota</taxon>
        <taxon>Fungi</taxon>
        <taxon>Dikarya</taxon>
        <taxon>Ascomycota</taxon>
        <taxon>Pezizomycotina</taxon>
        <taxon>Sordariomycetes</taxon>
        <taxon>Hypocreomycetidae</taxon>
        <taxon>Hypocreales</taxon>
        <taxon>Clavicipitaceae</taxon>
        <taxon>Metarhizium</taxon>
    </lineage>
</organism>
<dbReference type="Proteomes" id="UP000031192">
    <property type="component" value="Unassembled WGS sequence"/>
</dbReference>
<name>A0A0B4HNJ0_METGA</name>
<proteinExistence type="predicted"/>
<sequence length="187" mass="22705">MHRLIRPEYGDRPFCITLADLHQSNIFVNEQWNIQSIINLKWTFEKPIEMQVLPYWFTSRPVDGFYDADAIAEYDAIVDEYPRIYTAEEKRRNDVITEASMKRHMWKSGSFWYFYAVSVSKVMHNFLFNRHIQPLFNKEHSKLSIFDKAFFWYWGENVTETIRTKLKDEEEYLRRVTEAFGFQKEPF</sequence>
<comment type="caution">
    <text evidence="1">The sequence shown here is derived from an EMBL/GenBank/DDBJ whole genome shotgun (WGS) entry which is preliminary data.</text>
</comment>
<accession>A0A0B4HNJ0</accession>
<protein>
    <submittedName>
        <fullName evidence="1">SET domain protein</fullName>
    </submittedName>
</protein>
<dbReference type="AlphaFoldDB" id="A0A0B4HNJ0"/>
<evidence type="ECO:0000313" key="2">
    <source>
        <dbReference type="Proteomes" id="UP000031192"/>
    </source>
</evidence>
<dbReference type="EMBL" id="AZNH01000003">
    <property type="protein sequence ID" value="KID91551.1"/>
    <property type="molecule type" value="Genomic_DNA"/>
</dbReference>
<gene>
    <name evidence="1" type="ORF">MGU_01521</name>
</gene>
<dbReference type="HOGENOM" id="CLU_025005_0_1_1"/>
<reference evidence="1 2" key="1">
    <citation type="journal article" date="2014" name="Proc. Natl. Acad. Sci. U.S.A.">
        <title>Trajectory and genomic determinants of fungal-pathogen speciation and host adaptation.</title>
        <authorList>
            <person name="Hu X."/>
            <person name="Xiao G."/>
            <person name="Zheng P."/>
            <person name="Shang Y."/>
            <person name="Su Y."/>
            <person name="Zhang X."/>
            <person name="Liu X."/>
            <person name="Zhan S."/>
            <person name="St Leger R.J."/>
            <person name="Wang C."/>
        </authorList>
    </citation>
    <scope>NUCLEOTIDE SEQUENCE [LARGE SCALE GENOMIC DNA]</scope>
    <source>
        <strain evidence="1 2">ARSEF 977</strain>
    </source>
</reference>
<evidence type="ECO:0000313" key="1">
    <source>
        <dbReference type="EMBL" id="KID91551.1"/>
    </source>
</evidence>
<keyword evidence="2" id="KW-1185">Reference proteome</keyword>
<dbReference type="OrthoDB" id="3645574at2759"/>